<sequence length="309" mass="36277">MGEQIPFPLNFKRYQEIGEEALLNEKYDVACENFENAYEMEQDFSINTRLVYTLLQIHQVKRALKVANEMKTTYFSQQKQLPLLIETLLLNKYPLEARKALRFLSNNKKKREFLERIVQLERALALIPTIEMQEQRKWLNSFETMTGAEQLTGLSHVNSVPVKIYLESLEPFLEDSDFHPLVRAAILETLVELKLDKSFVYLTYKNRKLQIVPAELETISESTLFGKMNKTLADKLLDSNPTLYSMLKEELYFQFAIIYPRPEQYVLDVDSWVEALIERYTGSQSQQEPLVLTETIQEIELLIQTFFYS</sequence>
<name>A0A430AJ05_9ENTE</name>
<gene>
    <name evidence="1" type="ORF">CBF30_02170</name>
</gene>
<dbReference type="AlphaFoldDB" id="A0A430AJ05"/>
<evidence type="ECO:0008006" key="3">
    <source>
        <dbReference type="Google" id="ProtNLM"/>
    </source>
</evidence>
<evidence type="ECO:0000313" key="1">
    <source>
        <dbReference type="EMBL" id="RSU08071.1"/>
    </source>
</evidence>
<protein>
    <recommendedName>
        <fullName evidence="3">Hydrolase</fullName>
    </recommendedName>
</protein>
<proteinExistence type="predicted"/>
<dbReference type="EMBL" id="NGJZ01000001">
    <property type="protein sequence ID" value="RSU08071.1"/>
    <property type="molecule type" value="Genomic_DNA"/>
</dbReference>
<organism evidence="1 2">
    <name type="scientific">Vagococcus entomophilus</name>
    <dbReference type="NCBI Taxonomy" id="1160095"/>
    <lineage>
        <taxon>Bacteria</taxon>
        <taxon>Bacillati</taxon>
        <taxon>Bacillota</taxon>
        <taxon>Bacilli</taxon>
        <taxon>Lactobacillales</taxon>
        <taxon>Enterococcaceae</taxon>
        <taxon>Vagococcus</taxon>
    </lineage>
</organism>
<dbReference type="OrthoDB" id="1655898at2"/>
<evidence type="ECO:0000313" key="2">
    <source>
        <dbReference type="Proteomes" id="UP000288669"/>
    </source>
</evidence>
<dbReference type="Proteomes" id="UP000288669">
    <property type="component" value="Unassembled WGS sequence"/>
</dbReference>
<comment type="caution">
    <text evidence="1">The sequence shown here is derived from an EMBL/GenBank/DDBJ whole genome shotgun (WGS) entry which is preliminary data.</text>
</comment>
<accession>A0A430AJ05</accession>
<keyword evidence="2" id="KW-1185">Reference proteome</keyword>
<reference evidence="1 2" key="1">
    <citation type="submission" date="2017-05" db="EMBL/GenBank/DDBJ databases">
        <title>Vagococcus spp. assemblies.</title>
        <authorList>
            <person name="Gulvik C.A."/>
        </authorList>
    </citation>
    <scope>NUCLEOTIDE SEQUENCE [LARGE SCALE GENOMIC DNA]</scope>
    <source>
        <strain evidence="1 2">DSM 24756</strain>
    </source>
</reference>
<dbReference type="RefSeq" id="WP_126822307.1">
    <property type="nucleotide sequence ID" value="NZ_JBHLWU010000001.1"/>
</dbReference>